<dbReference type="InterPro" id="IPR015421">
    <property type="entry name" value="PyrdxlP-dep_Trfase_major"/>
</dbReference>
<reference evidence="7 8" key="1">
    <citation type="submission" date="2024-02" db="EMBL/GenBank/DDBJ databases">
        <title>Rhodopirellula caenicola NBRC 110016.</title>
        <authorList>
            <person name="Ichikawa N."/>
            <person name="Katano-Makiyama Y."/>
            <person name="Hidaka K."/>
        </authorList>
    </citation>
    <scope>NUCLEOTIDE SEQUENCE [LARGE SCALE GENOMIC DNA]</scope>
    <source>
        <strain evidence="7 8">NBRC 110016</strain>
    </source>
</reference>
<dbReference type="Proteomes" id="UP001416858">
    <property type="component" value="Unassembled WGS sequence"/>
</dbReference>
<keyword evidence="4 5" id="KW-0663">Pyridoxal phosphate</keyword>
<evidence type="ECO:0000256" key="1">
    <source>
        <dbReference type="ARBA" id="ARBA00001933"/>
    </source>
</evidence>
<sequence>MSEPADPSKETPEESGDMSPTLRNDENEFAEETEVDQDDSMGDETELSAELDEEDDEDDEYDDEDDDDDEVEEDEDEDEDEDDEFEDEEFEQPAAEQDEIEEDDENEEDESEEQAAELEEPEPADPPLVAATAETPAVRVSTTNTDFDPAWATRRAHAEGMRCQDEAGEWWVDAMAGRASAVGLGCDAIGDAIRQTADAYLGDASATRQLADDEQGELAATFQQVLQSAGNQHAITADSCLLFSDADLAIEAMVTFARTRNPDTAYRTIALAGSDHGRTALCRSASGQPSLHQGFGPMVAGFDHVKPNDLKALESAIDESTAAVLLSPVNLSNAARPLDAAYLSKVRQLCDQRDLMLLIDESRLCFGASGSCFSYTSLCDIPVDGIVVAAGLFGGLPGGLLVASQRLTGHAIQQSVNYPMQRNVIMAMLRELSRLGLPHSVSESAQAFAVALAEAIAGFEFIRDIHVTGMTIGIETDLAAAELVSVAARNGLRIEAAGETSIRLQPPVHFSDEDRQTLLSRLVETMQAIEQSSTELSA</sequence>
<dbReference type="InterPro" id="IPR015422">
    <property type="entry name" value="PyrdxlP-dep_Trfase_small"/>
</dbReference>
<dbReference type="PANTHER" id="PTHR11986">
    <property type="entry name" value="AMINOTRANSFERASE CLASS III"/>
    <property type="match status" value="1"/>
</dbReference>
<keyword evidence="2 7" id="KW-0032">Aminotransferase</keyword>
<evidence type="ECO:0000256" key="2">
    <source>
        <dbReference type="ARBA" id="ARBA00022576"/>
    </source>
</evidence>
<dbReference type="PANTHER" id="PTHR11986:SF79">
    <property type="entry name" value="ACETYLORNITHINE AMINOTRANSFERASE, MITOCHONDRIAL"/>
    <property type="match status" value="1"/>
</dbReference>
<proteinExistence type="inferred from homology"/>
<evidence type="ECO:0000256" key="3">
    <source>
        <dbReference type="ARBA" id="ARBA00022679"/>
    </source>
</evidence>
<keyword evidence="3" id="KW-0808">Transferase</keyword>
<evidence type="ECO:0000256" key="6">
    <source>
        <dbReference type="SAM" id="MobiDB-lite"/>
    </source>
</evidence>
<comment type="caution">
    <text evidence="7">The sequence shown here is derived from an EMBL/GenBank/DDBJ whole genome shotgun (WGS) entry which is preliminary data.</text>
</comment>
<dbReference type="InterPro" id="IPR005814">
    <property type="entry name" value="Aminotrans_3"/>
</dbReference>
<name>A0ABP9VWT9_9BACT</name>
<dbReference type="Gene3D" id="3.90.1150.10">
    <property type="entry name" value="Aspartate Aminotransferase, domain 1"/>
    <property type="match status" value="1"/>
</dbReference>
<evidence type="ECO:0000256" key="5">
    <source>
        <dbReference type="RuleBase" id="RU003560"/>
    </source>
</evidence>
<dbReference type="SUPFAM" id="SSF53383">
    <property type="entry name" value="PLP-dependent transferases"/>
    <property type="match status" value="1"/>
</dbReference>
<gene>
    <name evidence="7" type="primary">argD</name>
    <name evidence="7" type="ORF">Rcae01_04805</name>
</gene>
<feature type="region of interest" description="Disordered" evidence="6">
    <location>
        <begin position="1"/>
        <end position="128"/>
    </location>
</feature>
<dbReference type="InterPro" id="IPR050103">
    <property type="entry name" value="Class-III_PLP-dep_AT"/>
</dbReference>
<dbReference type="GO" id="GO:0008483">
    <property type="term" value="F:transaminase activity"/>
    <property type="evidence" value="ECO:0007669"/>
    <property type="project" value="UniProtKB-KW"/>
</dbReference>
<keyword evidence="8" id="KW-1185">Reference proteome</keyword>
<feature type="compositionally biased region" description="Acidic residues" evidence="6">
    <location>
        <begin position="27"/>
        <end position="123"/>
    </location>
</feature>
<evidence type="ECO:0000313" key="7">
    <source>
        <dbReference type="EMBL" id="GAA5509306.1"/>
    </source>
</evidence>
<comment type="similarity">
    <text evidence="5">Belongs to the class-III pyridoxal-phosphate-dependent aminotransferase family.</text>
</comment>
<dbReference type="Pfam" id="PF00202">
    <property type="entry name" value="Aminotran_3"/>
    <property type="match status" value="1"/>
</dbReference>
<evidence type="ECO:0000313" key="8">
    <source>
        <dbReference type="Proteomes" id="UP001416858"/>
    </source>
</evidence>
<comment type="cofactor">
    <cofactor evidence="1">
        <name>pyridoxal 5'-phosphate</name>
        <dbReference type="ChEBI" id="CHEBI:597326"/>
    </cofactor>
</comment>
<organism evidence="7 8">
    <name type="scientific">Novipirellula caenicola</name>
    <dbReference type="NCBI Taxonomy" id="1536901"/>
    <lineage>
        <taxon>Bacteria</taxon>
        <taxon>Pseudomonadati</taxon>
        <taxon>Planctomycetota</taxon>
        <taxon>Planctomycetia</taxon>
        <taxon>Pirellulales</taxon>
        <taxon>Pirellulaceae</taxon>
        <taxon>Novipirellula</taxon>
    </lineage>
</organism>
<dbReference type="InterPro" id="IPR015424">
    <property type="entry name" value="PyrdxlP-dep_Trfase"/>
</dbReference>
<dbReference type="EMBL" id="BAABRO010000013">
    <property type="protein sequence ID" value="GAA5509306.1"/>
    <property type="molecule type" value="Genomic_DNA"/>
</dbReference>
<accession>A0ABP9VWT9</accession>
<feature type="compositionally biased region" description="Basic and acidic residues" evidence="6">
    <location>
        <begin position="1"/>
        <end position="12"/>
    </location>
</feature>
<protein>
    <submittedName>
        <fullName evidence="7">Acetylornithine/succinyldiaminopimelate aminotransferase</fullName>
    </submittedName>
</protein>
<evidence type="ECO:0000256" key="4">
    <source>
        <dbReference type="ARBA" id="ARBA00022898"/>
    </source>
</evidence>
<dbReference type="RefSeq" id="WP_345686260.1">
    <property type="nucleotide sequence ID" value="NZ_BAABRO010000013.1"/>
</dbReference>
<dbReference type="Gene3D" id="3.40.640.10">
    <property type="entry name" value="Type I PLP-dependent aspartate aminotransferase-like (Major domain)"/>
    <property type="match status" value="1"/>
</dbReference>